<keyword evidence="1" id="KW-0732">Signal</keyword>
<evidence type="ECO:0000256" key="1">
    <source>
        <dbReference type="SAM" id="SignalP"/>
    </source>
</evidence>
<feature type="chain" id="PRO_5028188475" evidence="1">
    <location>
        <begin position="22"/>
        <end position="229"/>
    </location>
</feature>
<name>A0A7C4QPN7_9PLAN</name>
<protein>
    <submittedName>
        <fullName evidence="2">Uncharacterized protein</fullName>
    </submittedName>
</protein>
<sequence length="229" mass="25432">MNFRTCVVAALAVALSAASLAAQWYRGGRRQVAVYGAGWGWNANFASTPQEGYARGMADMIRAQGQAAESAARAAIDYETARSAYIQNQKLWHETALQREQYGLQRREQYYAAQRAARDRRAAMAENAPPPTRLSSSQYDRASGLVKWPEALQTEAFAKDRAALEELLVVKAHTGHTGNINQKIYDAAKAMQARLKSQIRDLHPNVYLDARKFLDYLAAEARDDMTSAS</sequence>
<accession>A0A7C4QPN7</accession>
<dbReference type="AlphaFoldDB" id="A0A7C4QPN7"/>
<comment type="caution">
    <text evidence="2">The sequence shown here is derived from an EMBL/GenBank/DDBJ whole genome shotgun (WGS) entry which is preliminary data.</text>
</comment>
<organism evidence="2">
    <name type="scientific">Schlesneria paludicola</name>
    <dbReference type="NCBI Taxonomy" id="360056"/>
    <lineage>
        <taxon>Bacteria</taxon>
        <taxon>Pseudomonadati</taxon>
        <taxon>Planctomycetota</taxon>
        <taxon>Planctomycetia</taxon>
        <taxon>Planctomycetales</taxon>
        <taxon>Planctomycetaceae</taxon>
        <taxon>Schlesneria</taxon>
    </lineage>
</organism>
<dbReference type="EMBL" id="DSVQ01000006">
    <property type="protein sequence ID" value="HGT38306.1"/>
    <property type="molecule type" value="Genomic_DNA"/>
</dbReference>
<gene>
    <name evidence="2" type="ORF">ENS64_03440</name>
</gene>
<reference evidence="2" key="1">
    <citation type="journal article" date="2020" name="mSystems">
        <title>Genome- and Community-Level Interaction Insights into Carbon Utilization and Element Cycling Functions of Hydrothermarchaeota in Hydrothermal Sediment.</title>
        <authorList>
            <person name="Zhou Z."/>
            <person name="Liu Y."/>
            <person name="Xu W."/>
            <person name="Pan J."/>
            <person name="Luo Z.H."/>
            <person name="Li M."/>
        </authorList>
    </citation>
    <scope>NUCLEOTIDE SEQUENCE [LARGE SCALE GENOMIC DNA]</scope>
    <source>
        <strain evidence="2">SpSt-508</strain>
    </source>
</reference>
<proteinExistence type="predicted"/>
<evidence type="ECO:0000313" key="2">
    <source>
        <dbReference type="EMBL" id="HGT38306.1"/>
    </source>
</evidence>
<feature type="signal peptide" evidence="1">
    <location>
        <begin position="1"/>
        <end position="21"/>
    </location>
</feature>